<dbReference type="GO" id="GO:0005886">
    <property type="term" value="C:plasma membrane"/>
    <property type="evidence" value="ECO:0007669"/>
    <property type="project" value="UniProtKB-SubCell"/>
</dbReference>
<dbReference type="PANTHER" id="PTHR30572:SF18">
    <property type="entry name" value="ABC-TYPE MACROLIDE FAMILY EXPORT SYSTEM PERMEASE COMPONENT 2"/>
    <property type="match status" value="1"/>
</dbReference>
<dbReference type="AlphaFoldDB" id="A0A4P7VKQ7"/>
<accession>A0A4P7VKQ7</accession>
<dbReference type="KEGG" id="mgod:E7746_10300"/>
<evidence type="ECO:0000256" key="1">
    <source>
        <dbReference type="ARBA" id="ARBA00004651"/>
    </source>
</evidence>
<evidence type="ECO:0000313" key="10">
    <source>
        <dbReference type="Proteomes" id="UP000297031"/>
    </source>
</evidence>
<dbReference type="InterPro" id="IPR050250">
    <property type="entry name" value="Macrolide_Exporter_MacB"/>
</dbReference>
<feature type="domain" description="MacB-like periplasmic core" evidence="8">
    <location>
        <begin position="29"/>
        <end position="241"/>
    </location>
</feature>
<feature type="transmembrane region" description="Helical" evidence="6">
    <location>
        <begin position="378"/>
        <end position="402"/>
    </location>
</feature>
<evidence type="ECO:0000256" key="2">
    <source>
        <dbReference type="ARBA" id="ARBA00022475"/>
    </source>
</evidence>
<dbReference type="RefSeq" id="WP_123395742.1">
    <property type="nucleotide sequence ID" value="NZ_CANQMU010000003.1"/>
</dbReference>
<evidence type="ECO:0000313" key="9">
    <source>
        <dbReference type="EMBL" id="QCD36242.1"/>
    </source>
</evidence>
<gene>
    <name evidence="9" type="ORF">E7746_10300</name>
</gene>
<dbReference type="OrthoDB" id="1109882at2"/>
<dbReference type="EMBL" id="CP039393">
    <property type="protein sequence ID" value="QCD36242.1"/>
    <property type="molecule type" value="Genomic_DNA"/>
</dbReference>
<evidence type="ECO:0000259" key="7">
    <source>
        <dbReference type="Pfam" id="PF02687"/>
    </source>
</evidence>
<sequence>MKQFFRQTFNLLAENKLHSSIVIVGTAVTMAFVMMVVMTFDFRAADLAPESHRSRTVYMSPGHINMVDGTNHSSGMGKIPFDALFTACPGVELATWSGYLAESSVSMPGGADKHRFFVNDVAANWFDMFDYNFIAGKPFIEAEYDGHPREAVVSRTVARKLTGGDPASIVGREILVNFRPVKVTGVYEDVSQVFQTAYSDVLLPFTGEKNVAMGGLAGRRRGVLLLAPGADVDDVAREVARREEMLNSRGSDFVFHLERLYNHVDYTFFRDAMINPRLVYGLLIAVLLIVPALGLSGLINAQMQSRLGEIAIRKAYGATNRGIMGRLFAENLVATFIGAVIGYILSCLLVWACRRWIFAEMTDRMSGTMGDIGLDGSLFVHPVIALYALAACLVFTTVATVVPAWMSTHRSIAITLKGGE</sequence>
<dbReference type="InterPro" id="IPR025857">
    <property type="entry name" value="MacB_PCD"/>
</dbReference>
<keyword evidence="2" id="KW-1003">Cell membrane</keyword>
<evidence type="ECO:0000256" key="5">
    <source>
        <dbReference type="ARBA" id="ARBA00023136"/>
    </source>
</evidence>
<feature type="domain" description="ABC3 transporter permease C-terminal" evidence="7">
    <location>
        <begin position="282"/>
        <end position="411"/>
    </location>
</feature>
<keyword evidence="3 6" id="KW-0812">Transmembrane</keyword>
<dbReference type="Pfam" id="PF12704">
    <property type="entry name" value="MacB_PCD"/>
    <property type="match status" value="1"/>
</dbReference>
<dbReference type="PANTHER" id="PTHR30572">
    <property type="entry name" value="MEMBRANE COMPONENT OF TRANSPORTER-RELATED"/>
    <property type="match status" value="1"/>
</dbReference>
<comment type="subcellular location">
    <subcellularLocation>
        <location evidence="1">Cell membrane</location>
        <topology evidence="1">Multi-pass membrane protein</topology>
    </subcellularLocation>
</comment>
<dbReference type="Pfam" id="PF02687">
    <property type="entry name" value="FtsX"/>
    <property type="match status" value="1"/>
</dbReference>
<keyword evidence="10" id="KW-1185">Reference proteome</keyword>
<name>A0A4P7VKQ7_9BACT</name>
<organism evidence="9 10">
    <name type="scientific">Muribaculum gordoncarteri</name>
    <dbReference type="NCBI Taxonomy" id="2530390"/>
    <lineage>
        <taxon>Bacteria</taxon>
        <taxon>Pseudomonadati</taxon>
        <taxon>Bacteroidota</taxon>
        <taxon>Bacteroidia</taxon>
        <taxon>Bacteroidales</taxon>
        <taxon>Muribaculaceae</taxon>
        <taxon>Muribaculum</taxon>
    </lineage>
</organism>
<keyword evidence="4 6" id="KW-1133">Transmembrane helix</keyword>
<evidence type="ECO:0000256" key="6">
    <source>
        <dbReference type="SAM" id="Phobius"/>
    </source>
</evidence>
<keyword evidence="5 6" id="KW-0472">Membrane</keyword>
<reference evidence="9 10" key="1">
    <citation type="submission" date="2019-02" db="EMBL/GenBank/DDBJ databases">
        <title>Isolation and identification of novel species under the genus Muribaculum.</title>
        <authorList>
            <person name="Miyake S."/>
            <person name="Ding Y."/>
            <person name="Low A."/>
            <person name="Soh M."/>
            <person name="Seedorf H."/>
        </authorList>
    </citation>
    <scope>NUCLEOTIDE SEQUENCE [LARGE SCALE GENOMIC DNA]</scope>
    <source>
        <strain evidence="9 10">TLL-A4</strain>
    </source>
</reference>
<dbReference type="Proteomes" id="UP000297031">
    <property type="component" value="Chromosome"/>
</dbReference>
<evidence type="ECO:0000256" key="4">
    <source>
        <dbReference type="ARBA" id="ARBA00022989"/>
    </source>
</evidence>
<dbReference type="InterPro" id="IPR003838">
    <property type="entry name" value="ABC3_permease_C"/>
</dbReference>
<proteinExistence type="predicted"/>
<dbReference type="GO" id="GO:0022857">
    <property type="term" value="F:transmembrane transporter activity"/>
    <property type="evidence" value="ECO:0007669"/>
    <property type="project" value="TreeGrafter"/>
</dbReference>
<evidence type="ECO:0000256" key="3">
    <source>
        <dbReference type="ARBA" id="ARBA00022692"/>
    </source>
</evidence>
<evidence type="ECO:0000259" key="8">
    <source>
        <dbReference type="Pfam" id="PF12704"/>
    </source>
</evidence>
<feature type="transmembrane region" description="Helical" evidence="6">
    <location>
        <begin position="332"/>
        <end position="358"/>
    </location>
</feature>
<feature type="transmembrane region" description="Helical" evidence="6">
    <location>
        <begin position="21"/>
        <end position="40"/>
    </location>
</feature>
<feature type="transmembrane region" description="Helical" evidence="6">
    <location>
        <begin position="278"/>
        <end position="299"/>
    </location>
</feature>
<protein>
    <submittedName>
        <fullName evidence="9">ABC transporter permease</fullName>
    </submittedName>
</protein>